<protein>
    <submittedName>
        <fullName evidence="2">Uncharacterized protein</fullName>
    </submittedName>
</protein>
<feature type="region of interest" description="Disordered" evidence="1">
    <location>
        <begin position="412"/>
        <end position="474"/>
    </location>
</feature>
<gene>
    <name evidence="2" type="ORF">ECRASSUSDP1_LOCUS1877</name>
</gene>
<sequence length="474" mass="56654">MLLRSIKSQPKLNFLDTVAKESDTKSLASDLSSAIPHWQRSTVAFNKMKGFSDNEHARCVNIAKIMEEKDEEEIVELPKSMVEAFQQKLSKGFENEDIPLSPISEKKKKRRPKSSNVHCDAFKRLYVSPSPFKSPKEMRKCYITDKGMKRFHSVINFRIPRETLYYVDKLVREKIRQEQLKLTDFKEEIDPNLLHKNTFSPKARDNDKMLRETREMLNFMTPIKKSQDRKKNPLSPPCTMKNHAYRPLFPWDQEAYTKIRSKVMSKICNFDFKYDTTLSLPSGLKNKSQGMFSYQVMTKALKDFEEYEQRFCRMKQWERNKEIEQKKHRRVSKEKLKIEKESKKQKLENATKAFDDWLQKSMKQQAKENRERSLKRKQQKRENRAKKEEAKRNKAMSEIAFKQWCVKKKVEIRKQKKQRKEKSRTFESQERIFRQKNINLMRNKAKWSRPSQPRKRSRKKSASKGLALEVKKDN</sequence>
<feature type="region of interest" description="Disordered" evidence="1">
    <location>
        <begin position="324"/>
        <end position="344"/>
    </location>
</feature>
<dbReference type="AlphaFoldDB" id="A0AAD1U245"/>
<reference evidence="2" key="1">
    <citation type="submission" date="2023-07" db="EMBL/GenBank/DDBJ databases">
        <authorList>
            <consortium name="AG Swart"/>
            <person name="Singh M."/>
            <person name="Singh A."/>
            <person name="Seah K."/>
            <person name="Emmerich C."/>
        </authorList>
    </citation>
    <scope>NUCLEOTIDE SEQUENCE</scope>
    <source>
        <strain evidence="2">DP1</strain>
    </source>
</reference>
<dbReference type="Proteomes" id="UP001295684">
    <property type="component" value="Unassembled WGS sequence"/>
</dbReference>
<evidence type="ECO:0000313" key="2">
    <source>
        <dbReference type="EMBL" id="CAI2360573.1"/>
    </source>
</evidence>
<comment type="caution">
    <text evidence="2">The sequence shown here is derived from an EMBL/GenBank/DDBJ whole genome shotgun (WGS) entry which is preliminary data.</text>
</comment>
<feature type="compositionally biased region" description="Basic residues" evidence="1">
    <location>
        <begin position="443"/>
        <end position="462"/>
    </location>
</feature>
<feature type="compositionally biased region" description="Basic and acidic residues" evidence="1">
    <location>
        <begin position="333"/>
        <end position="344"/>
    </location>
</feature>
<name>A0AAD1U245_EUPCR</name>
<evidence type="ECO:0000313" key="3">
    <source>
        <dbReference type="Proteomes" id="UP001295684"/>
    </source>
</evidence>
<feature type="compositionally biased region" description="Basic and acidic residues" evidence="1">
    <location>
        <begin position="380"/>
        <end position="392"/>
    </location>
</feature>
<accession>A0AAD1U245</accession>
<proteinExistence type="predicted"/>
<organism evidence="2 3">
    <name type="scientific">Euplotes crassus</name>
    <dbReference type="NCBI Taxonomy" id="5936"/>
    <lineage>
        <taxon>Eukaryota</taxon>
        <taxon>Sar</taxon>
        <taxon>Alveolata</taxon>
        <taxon>Ciliophora</taxon>
        <taxon>Intramacronucleata</taxon>
        <taxon>Spirotrichea</taxon>
        <taxon>Hypotrichia</taxon>
        <taxon>Euplotida</taxon>
        <taxon>Euplotidae</taxon>
        <taxon>Moneuplotes</taxon>
    </lineage>
</organism>
<keyword evidence="3" id="KW-1185">Reference proteome</keyword>
<feature type="compositionally biased region" description="Basic and acidic residues" evidence="1">
    <location>
        <begin position="423"/>
        <end position="433"/>
    </location>
</feature>
<dbReference type="EMBL" id="CAMPGE010001773">
    <property type="protein sequence ID" value="CAI2360573.1"/>
    <property type="molecule type" value="Genomic_DNA"/>
</dbReference>
<feature type="region of interest" description="Disordered" evidence="1">
    <location>
        <begin position="362"/>
        <end position="394"/>
    </location>
</feature>
<evidence type="ECO:0000256" key="1">
    <source>
        <dbReference type="SAM" id="MobiDB-lite"/>
    </source>
</evidence>